<dbReference type="Gene3D" id="1.10.510.10">
    <property type="entry name" value="Transferase(Phosphotransferase) domain 1"/>
    <property type="match status" value="1"/>
</dbReference>
<dbReference type="GO" id="GO:0005737">
    <property type="term" value="C:cytoplasm"/>
    <property type="evidence" value="ECO:0007669"/>
    <property type="project" value="TreeGrafter"/>
</dbReference>
<dbReference type="PANTHER" id="PTHR44167:SF24">
    <property type="entry name" value="SERINE_THREONINE-PROTEIN KINASE CHK2"/>
    <property type="match status" value="1"/>
</dbReference>
<evidence type="ECO:0000256" key="2">
    <source>
        <dbReference type="SAM" id="Phobius"/>
    </source>
</evidence>
<protein>
    <recommendedName>
        <fullName evidence="3">Protein kinase domain-containing protein</fullName>
    </recommendedName>
</protein>
<evidence type="ECO:0000313" key="4">
    <source>
        <dbReference type="EMBL" id="CAI2361360.1"/>
    </source>
</evidence>
<dbReference type="InterPro" id="IPR011009">
    <property type="entry name" value="Kinase-like_dom_sf"/>
</dbReference>
<dbReference type="GO" id="GO:0004674">
    <property type="term" value="F:protein serine/threonine kinase activity"/>
    <property type="evidence" value="ECO:0007669"/>
    <property type="project" value="TreeGrafter"/>
</dbReference>
<dbReference type="Gene3D" id="3.30.200.20">
    <property type="entry name" value="Phosphorylase Kinase, domain 1"/>
    <property type="match status" value="1"/>
</dbReference>
<feature type="region of interest" description="Disordered" evidence="1">
    <location>
        <begin position="28"/>
        <end position="52"/>
    </location>
</feature>
<keyword evidence="2" id="KW-0812">Transmembrane</keyword>
<dbReference type="PROSITE" id="PS00108">
    <property type="entry name" value="PROTEIN_KINASE_ST"/>
    <property type="match status" value="1"/>
</dbReference>
<reference evidence="4" key="1">
    <citation type="submission" date="2023-07" db="EMBL/GenBank/DDBJ databases">
        <authorList>
            <consortium name="AG Swart"/>
            <person name="Singh M."/>
            <person name="Singh A."/>
            <person name="Seah K."/>
            <person name="Emmerich C."/>
        </authorList>
    </citation>
    <scope>NUCLEOTIDE SEQUENCE</scope>
    <source>
        <strain evidence="4">DP1</strain>
    </source>
</reference>
<dbReference type="PROSITE" id="PS50011">
    <property type="entry name" value="PROTEIN_KINASE_DOM"/>
    <property type="match status" value="1"/>
</dbReference>
<dbReference type="EMBL" id="CAMPGE010002553">
    <property type="protein sequence ID" value="CAI2361360.1"/>
    <property type="molecule type" value="Genomic_DNA"/>
</dbReference>
<evidence type="ECO:0000256" key="1">
    <source>
        <dbReference type="SAM" id="MobiDB-lite"/>
    </source>
</evidence>
<feature type="domain" description="Protein kinase" evidence="3">
    <location>
        <begin position="151"/>
        <end position="480"/>
    </location>
</feature>
<evidence type="ECO:0000259" key="3">
    <source>
        <dbReference type="PROSITE" id="PS50011"/>
    </source>
</evidence>
<dbReference type="GO" id="GO:0044773">
    <property type="term" value="P:mitotic DNA damage checkpoint signaling"/>
    <property type="evidence" value="ECO:0007669"/>
    <property type="project" value="TreeGrafter"/>
</dbReference>
<dbReference type="Proteomes" id="UP001295684">
    <property type="component" value="Unassembled WGS sequence"/>
</dbReference>
<dbReference type="GO" id="GO:0005524">
    <property type="term" value="F:ATP binding"/>
    <property type="evidence" value="ECO:0007669"/>
    <property type="project" value="InterPro"/>
</dbReference>
<dbReference type="SUPFAM" id="SSF56112">
    <property type="entry name" value="Protein kinase-like (PK-like)"/>
    <property type="match status" value="1"/>
</dbReference>
<keyword evidence="2" id="KW-1133">Transmembrane helix</keyword>
<feature type="compositionally biased region" description="Basic residues" evidence="1">
    <location>
        <begin position="28"/>
        <end position="44"/>
    </location>
</feature>
<organism evidence="4 5">
    <name type="scientific">Euplotes crassus</name>
    <dbReference type="NCBI Taxonomy" id="5936"/>
    <lineage>
        <taxon>Eukaryota</taxon>
        <taxon>Sar</taxon>
        <taxon>Alveolata</taxon>
        <taxon>Ciliophora</taxon>
        <taxon>Intramacronucleata</taxon>
        <taxon>Spirotrichea</taxon>
        <taxon>Hypotrichia</taxon>
        <taxon>Euplotida</taxon>
        <taxon>Euplotidae</taxon>
        <taxon>Moneuplotes</taxon>
    </lineage>
</organism>
<accession>A0AAD1U3C0</accession>
<feature type="transmembrane region" description="Helical" evidence="2">
    <location>
        <begin position="376"/>
        <end position="396"/>
    </location>
</feature>
<sequence length="485" mass="54888">MAIDGMQGDKEFKENINLYYDDYYLKPKKKKSTKAKRSHSKRPGARGCYDPQNLLGVNMGKGSIPSFGMGVTPSYKSSKGYTKKKSVKKPAKVPVIPSYHAARQESKYSGTIPHEMSKPSLRKVSSSVTSQGYNLTEIEKSQYGNRIASGYKKLDLLGKGGCAIVWLAEHLETGKKVAIKQFPNKMDTSSGRVEALILQRIFEAEIDPKEFPGIKYIAELLDINEDKNDLWLTYELGGITLTKNLFEVKGEFFKGERVYHCNYQDFYYALKTDRDVMVDFMTRMLQVFELLSALDIVHADLKPDNILVDFDGEKIRDMKLIDFGSAFIYSEATSISMSTPEYLSPEILKFIDKRHSLGIEGAKTLFGKMTPWSYDVWSIGAIFLEIITGFPLWLGLKGKITTRKGKNVVNFGIFGVQGRVNSKIVNKQNIVLKDLPSCIRKYDSYGNEKDDVLMDFLYGLLDKSPRKRMSPTEALAHPFITQEEI</sequence>
<proteinExistence type="predicted"/>
<dbReference type="Pfam" id="PF00069">
    <property type="entry name" value="Pkinase"/>
    <property type="match status" value="1"/>
</dbReference>
<dbReference type="InterPro" id="IPR008271">
    <property type="entry name" value="Ser/Thr_kinase_AS"/>
</dbReference>
<dbReference type="SMART" id="SM00220">
    <property type="entry name" value="S_TKc"/>
    <property type="match status" value="1"/>
</dbReference>
<comment type="caution">
    <text evidence="4">The sequence shown here is derived from an EMBL/GenBank/DDBJ whole genome shotgun (WGS) entry which is preliminary data.</text>
</comment>
<evidence type="ECO:0000313" key="5">
    <source>
        <dbReference type="Proteomes" id="UP001295684"/>
    </source>
</evidence>
<dbReference type="InterPro" id="IPR000719">
    <property type="entry name" value="Prot_kinase_dom"/>
</dbReference>
<dbReference type="GO" id="GO:0005634">
    <property type="term" value="C:nucleus"/>
    <property type="evidence" value="ECO:0007669"/>
    <property type="project" value="TreeGrafter"/>
</dbReference>
<name>A0AAD1U3C0_EUPCR</name>
<gene>
    <name evidence="4" type="ORF">ECRASSUSDP1_LOCUS2671</name>
</gene>
<keyword evidence="2" id="KW-0472">Membrane</keyword>
<dbReference type="AlphaFoldDB" id="A0AAD1U3C0"/>
<keyword evidence="5" id="KW-1185">Reference proteome</keyword>
<dbReference type="PANTHER" id="PTHR44167">
    <property type="entry name" value="OVARIAN-SPECIFIC SERINE/THREONINE-PROTEIN KINASE LOK-RELATED"/>
    <property type="match status" value="1"/>
</dbReference>